<sequence>MKKLVLVSALAIGLFSCQKEPSSCGLIVDDNVKDHSIVIRNSNTGNLKKFYLYPGDWINAHPGNDYCMFNEQEW</sequence>
<reference evidence="1" key="1">
    <citation type="submission" date="2020-04" db="EMBL/GenBank/DDBJ databases">
        <authorList>
            <person name="Chiriac C."/>
            <person name="Salcher M."/>
            <person name="Ghai R."/>
            <person name="Kavagutti S V."/>
        </authorList>
    </citation>
    <scope>NUCLEOTIDE SEQUENCE</scope>
</reference>
<gene>
    <name evidence="1" type="ORF">UFOVP618_40</name>
</gene>
<evidence type="ECO:0000313" key="1">
    <source>
        <dbReference type="EMBL" id="CAB4153021.1"/>
    </source>
</evidence>
<proteinExistence type="predicted"/>
<dbReference type="PROSITE" id="PS51257">
    <property type="entry name" value="PROKAR_LIPOPROTEIN"/>
    <property type="match status" value="1"/>
</dbReference>
<organism evidence="1">
    <name type="scientific">uncultured Caudovirales phage</name>
    <dbReference type="NCBI Taxonomy" id="2100421"/>
    <lineage>
        <taxon>Viruses</taxon>
        <taxon>Duplodnaviria</taxon>
        <taxon>Heunggongvirae</taxon>
        <taxon>Uroviricota</taxon>
        <taxon>Caudoviricetes</taxon>
        <taxon>Peduoviridae</taxon>
        <taxon>Maltschvirus</taxon>
        <taxon>Maltschvirus maltsch</taxon>
    </lineage>
</organism>
<dbReference type="EMBL" id="LR796587">
    <property type="protein sequence ID" value="CAB4153021.1"/>
    <property type="molecule type" value="Genomic_DNA"/>
</dbReference>
<accession>A0A6J5N4R3</accession>
<name>A0A6J5N4R3_9CAUD</name>
<protein>
    <submittedName>
        <fullName evidence="1">Uncharacterized protein</fullName>
    </submittedName>
</protein>